<dbReference type="OrthoDB" id="9812484at2"/>
<protein>
    <submittedName>
        <fullName evidence="1">TetR/AcrR family transcriptional regulator</fullName>
    </submittedName>
</protein>
<dbReference type="RefSeq" id="WP_122921368.1">
    <property type="nucleotide sequence ID" value="NZ_RHHQ01000028.1"/>
</dbReference>
<dbReference type="SUPFAM" id="SSF46689">
    <property type="entry name" value="Homeodomain-like"/>
    <property type="match status" value="1"/>
</dbReference>
<evidence type="ECO:0000313" key="2">
    <source>
        <dbReference type="Proteomes" id="UP000271031"/>
    </source>
</evidence>
<proteinExistence type="predicted"/>
<dbReference type="InterPro" id="IPR009057">
    <property type="entry name" value="Homeodomain-like_sf"/>
</dbReference>
<dbReference type="AlphaFoldDB" id="A0A3M8CWB4"/>
<accession>A0A3M8CWB4</accession>
<name>A0A3M8CWB4_9BACL</name>
<reference evidence="1 2" key="1">
    <citation type="submission" date="2018-10" db="EMBL/GenBank/DDBJ databases">
        <title>Phylogenomics of Brevibacillus.</title>
        <authorList>
            <person name="Dunlap C."/>
        </authorList>
    </citation>
    <scope>NUCLEOTIDE SEQUENCE [LARGE SCALE GENOMIC DNA]</scope>
    <source>
        <strain evidence="1 2">JCM 15716</strain>
    </source>
</reference>
<dbReference type="Proteomes" id="UP000271031">
    <property type="component" value="Unassembled WGS sequence"/>
</dbReference>
<evidence type="ECO:0000313" key="1">
    <source>
        <dbReference type="EMBL" id="RNB79517.1"/>
    </source>
</evidence>
<organism evidence="1 2">
    <name type="scientific">Brevibacillus fluminis</name>
    <dbReference type="NCBI Taxonomy" id="511487"/>
    <lineage>
        <taxon>Bacteria</taxon>
        <taxon>Bacillati</taxon>
        <taxon>Bacillota</taxon>
        <taxon>Bacilli</taxon>
        <taxon>Bacillales</taxon>
        <taxon>Paenibacillaceae</taxon>
        <taxon>Brevibacillus</taxon>
    </lineage>
</organism>
<keyword evidence="2" id="KW-1185">Reference proteome</keyword>
<dbReference type="Gene3D" id="1.10.357.10">
    <property type="entry name" value="Tetracycline Repressor, domain 2"/>
    <property type="match status" value="1"/>
</dbReference>
<dbReference type="EMBL" id="RHHQ01000028">
    <property type="protein sequence ID" value="RNB79517.1"/>
    <property type="molecule type" value="Genomic_DNA"/>
</dbReference>
<gene>
    <name evidence="1" type="ORF">EDM56_28745</name>
</gene>
<sequence length="187" mass="21775">MPKIIATEEEWVRLGVAYFSTGGEEALVIEKMAKQLACSKSSFYWYFKNRESFIGKIIGYWQRQATELVIESVENNANAEQKIRALLAAMFADKSGNDFMFYIRRLGQREAAYGRVLQAIEQKRMDYMAALLQAKGYCERTSREKAELIYHCYLGWLERNKYTEVTELETMQQVELIYAQLLNAERG</sequence>
<comment type="caution">
    <text evidence="1">The sequence shown here is derived from an EMBL/GenBank/DDBJ whole genome shotgun (WGS) entry which is preliminary data.</text>
</comment>